<feature type="domain" description="RecX third three-helical" evidence="8">
    <location>
        <begin position="208"/>
        <end position="252"/>
    </location>
</feature>
<organism evidence="10 11">
    <name type="scientific">Liquorilactobacillus capillatus DSM 19910</name>
    <dbReference type="NCBI Taxonomy" id="1423731"/>
    <lineage>
        <taxon>Bacteria</taxon>
        <taxon>Bacillati</taxon>
        <taxon>Bacillota</taxon>
        <taxon>Bacilli</taxon>
        <taxon>Lactobacillales</taxon>
        <taxon>Lactobacillaceae</taxon>
        <taxon>Liquorilactobacillus</taxon>
    </lineage>
</organism>
<dbReference type="EMBL" id="AZEF01000053">
    <property type="protein sequence ID" value="KRL00264.1"/>
    <property type="molecule type" value="Genomic_DNA"/>
</dbReference>
<dbReference type="STRING" id="1423731.FC81_GL000041"/>
<gene>
    <name evidence="6" type="primary">recX</name>
    <name evidence="10" type="ORF">FC81_GL000041</name>
</gene>
<dbReference type="AlphaFoldDB" id="A0A0R1M9S2"/>
<dbReference type="GO" id="GO:0005737">
    <property type="term" value="C:cytoplasm"/>
    <property type="evidence" value="ECO:0007669"/>
    <property type="project" value="UniProtKB-SubCell"/>
</dbReference>
<proteinExistence type="inferred from homology"/>
<dbReference type="Proteomes" id="UP000051621">
    <property type="component" value="Unassembled WGS sequence"/>
</dbReference>
<dbReference type="Pfam" id="PF02631">
    <property type="entry name" value="RecX_HTH2"/>
    <property type="match status" value="1"/>
</dbReference>
<evidence type="ECO:0000259" key="8">
    <source>
        <dbReference type="Pfam" id="PF21981"/>
    </source>
</evidence>
<evidence type="ECO:0000313" key="11">
    <source>
        <dbReference type="Proteomes" id="UP000051621"/>
    </source>
</evidence>
<dbReference type="PANTHER" id="PTHR33602:SF1">
    <property type="entry name" value="REGULATORY PROTEIN RECX FAMILY PROTEIN"/>
    <property type="match status" value="1"/>
</dbReference>
<dbReference type="InterPro" id="IPR003783">
    <property type="entry name" value="Regulatory_RecX"/>
</dbReference>
<protein>
    <recommendedName>
        <fullName evidence="4 6">Regulatory protein RecX</fullName>
    </recommendedName>
</protein>
<comment type="function">
    <text evidence="1 6">Modulates RecA activity.</text>
</comment>
<evidence type="ECO:0000313" key="10">
    <source>
        <dbReference type="EMBL" id="KRL00264.1"/>
    </source>
</evidence>
<dbReference type="GO" id="GO:0006282">
    <property type="term" value="P:regulation of DNA repair"/>
    <property type="evidence" value="ECO:0007669"/>
    <property type="project" value="UniProtKB-UniRule"/>
</dbReference>
<dbReference type="HAMAP" id="MF_01114">
    <property type="entry name" value="RecX"/>
    <property type="match status" value="1"/>
</dbReference>
<evidence type="ECO:0000259" key="9">
    <source>
        <dbReference type="Pfam" id="PF21982"/>
    </source>
</evidence>
<dbReference type="Pfam" id="PF21982">
    <property type="entry name" value="RecX_HTH1"/>
    <property type="match status" value="1"/>
</dbReference>
<name>A0A0R1M9S2_9LACO</name>
<evidence type="ECO:0000259" key="7">
    <source>
        <dbReference type="Pfam" id="PF02631"/>
    </source>
</evidence>
<evidence type="ECO:0000256" key="1">
    <source>
        <dbReference type="ARBA" id="ARBA00003529"/>
    </source>
</evidence>
<comment type="caution">
    <text evidence="10">The sequence shown here is derived from an EMBL/GenBank/DDBJ whole genome shotgun (WGS) entry which is preliminary data.</text>
</comment>
<dbReference type="InterPro" id="IPR036388">
    <property type="entry name" value="WH-like_DNA-bd_sf"/>
</dbReference>
<dbReference type="InterPro" id="IPR053925">
    <property type="entry name" value="RecX_HTH_3rd"/>
</dbReference>
<dbReference type="InterPro" id="IPR053926">
    <property type="entry name" value="RecX_HTH_1st"/>
</dbReference>
<dbReference type="Gene3D" id="1.10.10.10">
    <property type="entry name" value="Winged helix-like DNA-binding domain superfamily/Winged helix DNA-binding domain"/>
    <property type="match status" value="4"/>
</dbReference>
<feature type="domain" description="RecX first three-helical" evidence="9">
    <location>
        <begin position="56"/>
        <end position="95"/>
    </location>
</feature>
<evidence type="ECO:0000256" key="4">
    <source>
        <dbReference type="ARBA" id="ARBA00018111"/>
    </source>
</evidence>
<sequence length="258" mass="30077">MIQAQKRKGRFNIYLDGAYSFAVSEDVFIKYRLFKGQELTKQQITTLTDADETSKAYSKALTYLSSQLRTEKEITLYLTKHEISPAKIKLVLSKLVNERLIDDQKYAESYIRTMMKTSDKGFKIIRNNLRGKGVPEKDIEKTASEYDSSYMIDKGITLAAKYEKQYIRYPFKKRIQKIKQRFLAKGFSGDEIRAIIAETTFTKNTDIEQHLLETQAAKLWHKHQSLSTKQRYFKVKQALYRKGFSVDEIEQTLASLTE</sequence>
<accession>A0A0R1M9S2</accession>
<keyword evidence="5 6" id="KW-0963">Cytoplasm</keyword>
<evidence type="ECO:0000256" key="3">
    <source>
        <dbReference type="ARBA" id="ARBA00009695"/>
    </source>
</evidence>
<dbReference type="Pfam" id="PF21981">
    <property type="entry name" value="RecX_HTH3"/>
    <property type="match status" value="1"/>
</dbReference>
<feature type="domain" description="RecX second three-helical" evidence="7">
    <location>
        <begin position="102"/>
        <end position="141"/>
    </location>
</feature>
<dbReference type="InterPro" id="IPR053924">
    <property type="entry name" value="RecX_HTH_2nd"/>
</dbReference>
<reference evidence="10 11" key="1">
    <citation type="journal article" date="2015" name="Genome Announc.">
        <title>Expanding the biotechnology potential of lactobacilli through comparative genomics of 213 strains and associated genera.</title>
        <authorList>
            <person name="Sun Z."/>
            <person name="Harris H.M."/>
            <person name="McCann A."/>
            <person name="Guo C."/>
            <person name="Argimon S."/>
            <person name="Zhang W."/>
            <person name="Yang X."/>
            <person name="Jeffery I.B."/>
            <person name="Cooney J.C."/>
            <person name="Kagawa T.F."/>
            <person name="Liu W."/>
            <person name="Song Y."/>
            <person name="Salvetti E."/>
            <person name="Wrobel A."/>
            <person name="Rasinkangas P."/>
            <person name="Parkhill J."/>
            <person name="Rea M.C."/>
            <person name="O'Sullivan O."/>
            <person name="Ritari J."/>
            <person name="Douillard F.P."/>
            <person name="Paul Ross R."/>
            <person name="Yang R."/>
            <person name="Briner A.E."/>
            <person name="Felis G.E."/>
            <person name="de Vos W.M."/>
            <person name="Barrangou R."/>
            <person name="Klaenhammer T.R."/>
            <person name="Caufield P.W."/>
            <person name="Cui Y."/>
            <person name="Zhang H."/>
            <person name="O'Toole P.W."/>
        </authorList>
    </citation>
    <scope>NUCLEOTIDE SEQUENCE [LARGE SCALE GENOMIC DNA]</scope>
    <source>
        <strain evidence="10 11">DSM 19910</strain>
    </source>
</reference>
<comment type="similarity">
    <text evidence="3 6">Belongs to the RecX family.</text>
</comment>
<evidence type="ECO:0000256" key="6">
    <source>
        <dbReference type="HAMAP-Rule" id="MF_01114"/>
    </source>
</evidence>
<dbReference type="PATRIC" id="fig|1423731.3.peg.44"/>
<dbReference type="PANTHER" id="PTHR33602">
    <property type="entry name" value="REGULATORY PROTEIN RECX FAMILY PROTEIN"/>
    <property type="match status" value="1"/>
</dbReference>
<comment type="subcellular location">
    <subcellularLocation>
        <location evidence="2 6">Cytoplasm</location>
    </subcellularLocation>
</comment>
<evidence type="ECO:0000256" key="2">
    <source>
        <dbReference type="ARBA" id="ARBA00004496"/>
    </source>
</evidence>
<dbReference type="NCBIfam" id="NF010733">
    <property type="entry name" value="PRK14135.1"/>
    <property type="match status" value="1"/>
</dbReference>
<keyword evidence="11" id="KW-1185">Reference proteome</keyword>
<evidence type="ECO:0000256" key="5">
    <source>
        <dbReference type="ARBA" id="ARBA00022490"/>
    </source>
</evidence>